<proteinExistence type="inferred from homology"/>
<keyword evidence="9" id="KW-1185">Reference proteome</keyword>
<name>A0A136JJZ7_9PEZI</name>
<dbReference type="Pfam" id="PF22675">
    <property type="entry name" value="KH-I_KHDC4-BBP"/>
    <property type="match status" value="1"/>
</dbReference>
<dbReference type="Gene3D" id="3.30.1370.10">
    <property type="entry name" value="K Homology domain, type 1"/>
    <property type="match status" value="1"/>
</dbReference>
<protein>
    <recommendedName>
        <fullName evidence="5">Branchpoint-bridging protein</fullName>
    </recommendedName>
</protein>
<feature type="region of interest" description="Disordered" evidence="6">
    <location>
        <begin position="74"/>
        <end position="101"/>
    </location>
</feature>
<keyword evidence="2 5" id="KW-0863">Zinc-finger</keyword>
<dbReference type="GO" id="GO:0000398">
    <property type="term" value="P:mRNA splicing, via spliceosome"/>
    <property type="evidence" value="ECO:0007669"/>
    <property type="project" value="UniProtKB-UniRule"/>
</dbReference>
<dbReference type="InterPro" id="IPR004087">
    <property type="entry name" value="KH_dom"/>
</dbReference>
<dbReference type="InterPro" id="IPR032570">
    <property type="entry name" value="SF1-HH"/>
</dbReference>
<dbReference type="InParanoid" id="A0A136JJZ7"/>
<reference evidence="9" key="1">
    <citation type="submission" date="2016-02" db="EMBL/GenBank/DDBJ databases">
        <title>Draft genome sequence of Microdochium bolleyi, a fungal endophyte of beachgrass.</title>
        <authorList>
            <consortium name="DOE Joint Genome Institute"/>
            <person name="David A.S."/>
            <person name="May G."/>
            <person name="Haridas S."/>
            <person name="Lim J."/>
            <person name="Wang M."/>
            <person name="Labutti K."/>
            <person name="Lipzen A."/>
            <person name="Barry K."/>
            <person name="Grigoriev I.V."/>
        </authorList>
    </citation>
    <scope>NUCLEOTIDE SEQUENCE [LARGE SCALE GENOMIC DNA]</scope>
    <source>
        <strain evidence="9">J235TASD1</strain>
    </source>
</reference>
<dbReference type="SMART" id="SM00322">
    <property type="entry name" value="KH"/>
    <property type="match status" value="1"/>
</dbReference>
<dbReference type="InterPro" id="IPR055256">
    <property type="entry name" value="KH_1_KHDC4/BBP-like"/>
</dbReference>
<feature type="domain" description="K Homology" evidence="7">
    <location>
        <begin position="141"/>
        <end position="262"/>
    </location>
</feature>
<comment type="subcellular location">
    <subcellularLocation>
        <location evidence="5">Nucleus</location>
    </subcellularLocation>
</comment>
<comment type="similarity">
    <text evidence="5">Belongs to the BBP/SF1 family.</text>
</comment>
<evidence type="ECO:0000259" key="7">
    <source>
        <dbReference type="SMART" id="SM00322"/>
    </source>
</evidence>
<dbReference type="STRING" id="196109.A0A136JJZ7"/>
<keyword evidence="1 5" id="KW-0479">Metal-binding</keyword>
<dbReference type="AlphaFoldDB" id="A0A136JJZ7"/>
<evidence type="ECO:0000256" key="2">
    <source>
        <dbReference type="ARBA" id="ARBA00022771"/>
    </source>
</evidence>
<dbReference type="OrthoDB" id="6777263at2759"/>
<dbReference type="GO" id="GO:0003729">
    <property type="term" value="F:mRNA binding"/>
    <property type="evidence" value="ECO:0007669"/>
    <property type="project" value="TreeGrafter"/>
</dbReference>
<dbReference type="PANTHER" id="PTHR11208">
    <property type="entry name" value="RNA-BINDING PROTEIN RELATED"/>
    <property type="match status" value="1"/>
</dbReference>
<sequence>MAPGAKRMTRWDLAGSPSSLSTSLRSPIPLVDLQGNILTSAVQASMTAEQKDAYAAHFRVQEITTHLRLPDAALLSRLPPRGPRETSPASEYDGSGIRTNTRVRRRRAALERERHHLVARLTQAVPRYQPPADYRALPAARRLVDRLFIPQREHPEVKFIGQILGPRGRDLRKMEEQSGGASIAIRGKGSVKEGKAASAASERGRRRHDHQRSTNTTNYALAMNTDKCGDDDGRGLPLHVLITADAQDKVDRARKLVQQVIDDAVSKPDWLNERKQQQLRGVAEANGTLRDDEGLNGGGSPGAAHRRGWGLTFGVQRNGNDANTTSCPMKLDTLPASSATLSDHDNHNATIVIHTDQDEELERLMRDIDRKPACPGEQANAGQHSHNFATIPPWRIDRMRRQGFLNL</sequence>
<feature type="region of interest" description="Disordered" evidence="6">
    <location>
        <begin position="1"/>
        <end position="25"/>
    </location>
</feature>
<dbReference type="Pfam" id="PF16275">
    <property type="entry name" value="SF1-HH"/>
    <property type="match status" value="1"/>
</dbReference>
<keyword evidence="4" id="KW-0694">RNA-binding</keyword>
<dbReference type="InterPro" id="IPR047086">
    <property type="entry name" value="SF1-HH_sf"/>
</dbReference>
<dbReference type="Gene3D" id="6.10.140.1790">
    <property type="match status" value="1"/>
</dbReference>
<evidence type="ECO:0000256" key="4">
    <source>
        <dbReference type="ARBA" id="ARBA00022884"/>
    </source>
</evidence>
<feature type="region of interest" description="Disordered" evidence="6">
    <location>
        <begin position="284"/>
        <end position="308"/>
    </location>
</feature>
<evidence type="ECO:0000256" key="5">
    <source>
        <dbReference type="RuleBase" id="RU367126"/>
    </source>
</evidence>
<keyword evidence="5" id="KW-0539">Nucleus</keyword>
<gene>
    <name evidence="8" type="ORF">Micbo1qcDRAFT_211727</name>
</gene>
<keyword evidence="5" id="KW-0508">mRNA splicing</keyword>
<dbReference type="InterPro" id="IPR036612">
    <property type="entry name" value="KH_dom_type_1_sf"/>
</dbReference>
<evidence type="ECO:0000256" key="6">
    <source>
        <dbReference type="SAM" id="MobiDB-lite"/>
    </source>
</evidence>
<feature type="compositionally biased region" description="Low complexity" evidence="6">
    <location>
        <begin position="16"/>
        <end position="25"/>
    </location>
</feature>
<evidence type="ECO:0000313" key="9">
    <source>
        <dbReference type="Proteomes" id="UP000070501"/>
    </source>
</evidence>
<dbReference type="GO" id="GO:0005681">
    <property type="term" value="C:spliceosomal complex"/>
    <property type="evidence" value="ECO:0007669"/>
    <property type="project" value="UniProtKB-KW"/>
</dbReference>
<organism evidence="8 9">
    <name type="scientific">Microdochium bolleyi</name>
    <dbReference type="NCBI Taxonomy" id="196109"/>
    <lineage>
        <taxon>Eukaryota</taxon>
        <taxon>Fungi</taxon>
        <taxon>Dikarya</taxon>
        <taxon>Ascomycota</taxon>
        <taxon>Pezizomycotina</taxon>
        <taxon>Sordariomycetes</taxon>
        <taxon>Xylariomycetidae</taxon>
        <taxon>Xylariales</taxon>
        <taxon>Microdochiaceae</taxon>
        <taxon>Microdochium</taxon>
    </lineage>
</organism>
<dbReference type="GO" id="GO:0008270">
    <property type="term" value="F:zinc ion binding"/>
    <property type="evidence" value="ECO:0007669"/>
    <property type="project" value="UniProtKB-UniRule"/>
</dbReference>
<keyword evidence="5" id="KW-0507">mRNA processing</keyword>
<evidence type="ECO:0000256" key="3">
    <source>
        <dbReference type="ARBA" id="ARBA00022833"/>
    </source>
</evidence>
<evidence type="ECO:0000313" key="8">
    <source>
        <dbReference type="EMBL" id="KXJ97463.1"/>
    </source>
</evidence>
<keyword evidence="3 5" id="KW-0862">Zinc</keyword>
<feature type="region of interest" description="Disordered" evidence="6">
    <location>
        <begin position="173"/>
        <end position="219"/>
    </location>
</feature>
<dbReference type="SUPFAM" id="SSF54791">
    <property type="entry name" value="Eukaryotic type KH-domain (KH-domain type I)"/>
    <property type="match status" value="1"/>
</dbReference>
<dbReference type="GO" id="GO:0045131">
    <property type="term" value="F:pre-mRNA branch point binding"/>
    <property type="evidence" value="ECO:0007669"/>
    <property type="project" value="UniProtKB-UniRule"/>
</dbReference>
<dbReference type="GO" id="GO:0048024">
    <property type="term" value="P:regulation of mRNA splicing, via spliceosome"/>
    <property type="evidence" value="ECO:0007669"/>
    <property type="project" value="TreeGrafter"/>
</dbReference>
<keyword evidence="5" id="KW-0747">Spliceosome</keyword>
<dbReference type="Proteomes" id="UP000070501">
    <property type="component" value="Unassembled WGS sequence"/>
</dbReference>
<evidence type="ECO:0000256" key="1">
    <source>
        <dbReference type="ARBA" id="ARBA00022723"/>
    </source>
</evidence>
<dbReference type="PANTHER" id="PTHR11208:SF45">
    <property type="entry name" value="SPLICING FACTOR 1"/>
    <property type="match status" value="1"/>
</dbReference>
<dbReference type="EMBL" id="KQ964245">
    <property type="protein sequence ID" value="KXJ97463.1"/>
    <property type="molecule type" value="Genomic_DNA"/>
</dbReference>
<comment type="function">
    <text evidence="5">Necessary for the splicing of pre-mRNA. Has a role in the recognition of the branch site (5'-UACUAAC-3'), the pyrimidine tract and the 3'-splice site at the 3'-end of introns.</text>
</comment>
<dbReference type="InterPro" id="IPR045071">
    <property type="entry name" value="BBP-like"/>
</dbReference>
<accession>A0A136JJZ7</accession>